<dbReference type="SUPFAM" id="SSF55874">
    <property type="entry name" value="ATPase domain of HSP90 chaperone/DNA topoisomerase II/histidine kinase"/>
    <property type="match status" value="1"/>
</dbReference>
<keyword evidence="5" id="KW-0418">Kinase</keyword>
<evidence type="ECO:0000256" key="5">
    <source>
        <dbReference type="ARBA" id="ARBA00022777"/>
    </source>
</evidence>
<dbReference type="SMART" id="SM00387">
    <property type="entry name" value="HATPase_c"/>
    <property type="match status" value="1"/>
</dbReference>
<dbReference type="EC" id="2.7.13.3" evidence="2"/>
<feature type="domain" description="Histidine kinase/HSP90-like ATPase" evidence="8">
    <location>
        <begin position="73"/>
        <end position="185"/>
    </location>
</feature>
<dbReference type="PANTHER" id="PTHR44936">
    <property type="entry name" value="SENSOR PROTEIN CREC"/>
    <property type="match status" value="1"/>
</dbReference>
<feature type="non-terminal residue" evidence="9">
    <location>
        <position position="1"/>
    </location>
</feature>
<comment type="caution">
    <text evidence="9">The sequence shown here is derived from an EMBL/GenBank/DDBJ whole genome shotgun (WGS) entry which is preliminary data.</text>
</comment>
<organism evidence="9 10">
    <name type="scientific">Streptomyces neyagawaensis</name>
    <dbReference type="NCBI Taxonomy" id="42238"/>
    <lineage>
        <taxon>Bacteria</taxon>
        <taxon>Bacillati</taxon>
        <taxon>Actinomycetota</taxon>
        <taxon>Actinomycetes</taxon>
        <taxon>Kitasatosporales</taxon>
        <taxon>Streptomycetaceae</taxon>
        <taxon>Streptomyces</taxon>
    </lineage>
</organism>
<feature type="compositionally biased region" description="Low complexity" evidence="7">
    <location>
        <begin position="375"/>
        <end position="388"/>
    </location>
</feature>
<sequence>DPDQLENLFKLDHLATRMRRNGENLLVLAGEEPGRRWDQPVPLIDVLRAASSEVEQYERIELSGVPEAEIHGRAVTDLVHLLAELLENATTFSSPQTKVRVTATRLPDGRVMIEIHDKGIGLTAEDFADINHKLANPPTVDAAISQRMGLFVVGRLSDRHGIRVQLRPSGEQAGTTSLVMLPDVITHGGGGEQQPLADQFTVSQIIPEQHAFQPQQQSAPMRTAAELGFDDSRYEIPNDIRELDPVGRSLMREERRAALEAQTHGQNPAIEPPRYGDDFQAPESSYDNGATAYVDQQQAYDQQTAYEEPQQPSYDEAYFGQGGAVQNGNGQPRGGSDTFSATGGYPEPAYAEPAQEEQAPAAPETYPGFEESSYQDDWPQQQDYQSSYRSEYAPEPESSQAADVKEPDRVGFDRPGSTPSAGHALTDAGLPRRGSTASMGGTSAGAVNGRRDVSQDQPTTGGPNGDWRSANDERWQQASQLKKPKAGGVTSSGLPRRVPKANLVEGAATTTPQGGPQISRAPEDVRGRLSNLRRGVQRGRNAGSETNGQGFGPDSTYNQER</sequence>
<keyword evidence="9" id="KW-0067">ATP-binding</keyword>
<dbReference type="Proteomes" id="UP001551189">
    <property type="component" value="Unassembled WGS sequence"/>
</dbReference>
<dbReference type="InterPro" id="IPR036890">
    <property type="entry name" value="HATPase_C_sf"/>
</dbReference>
<proteinExistence type="predicted"/>
<evidence type="ECO:0000313" key="9">
    <source>
        <dbReference type="EMBL" id="MEU6806011.1"/>
    </source>
</evidence>
<dbReference type="InterPro" id="IPR050980">
    <property type="entry name" value="2C_sensor_his_kinase"/>
</dbReference>
<evidence type="ECO:0000256" key="7">
    <source>
        <dbReference type="SAM" id="MobiDB-lite"/>
    </source>
</evidence>
<feature type="compositionally biased region" description="Low complexity" evidence="7">
    <location>
        <begin position="434"/>
        <end position="446"/>
    </location>
</feature>
<gene>
    <name evidence="9" type="ORF">ABZ931_34215</name>
</gene>
<dbReference type="GO" id="GO:0005524">
    <property type="term" value="F:ATP binding"/>
    <property type="evidence" value="ECO:0007669"/>
    <property type="project" value="UniProtKB-KW"/>
</dbReference>
<dbReference type="Pfam" id="PF02518">
    <property type="entry name" value="HATPase_c"/>
    <property type="match status" value="1"/>
</dbReference>
<feature type="compositionally biased region" description="Basic and acidic residues" evidence="7">
    <location>
        <begin position="403"/>
        <end position="412"/>
    </location>
</feature>
<evidence type="ECO:0000256" key="6">
    <source>
        <dbReference type="ARBA" id="ARBA00023012"/>
    </source>
</evidence>
<keyword evidence="9" id="KW-0547">Nucleotide-binding</keyword>
<keyword evidence="3" id="KW-0597">Phosphoprotein</keyword>
<reference evidence="9 10" key="1">
    <citation type="submission" date="2024-06" db="EMBL/GenBank/DDBJ databases">
        <title>The Natural Products Discovery Center: Release of the First 8490 Sequenced Strains for Exploring Actinobacteria Biosynthetic Diversity.</title>
        <authorList>
            <person name="Kalkreuter E."/>
            <person name="Kautsar S.A."/>
            <person name="Yang D."/>
            <person name="Bader C.D."/>
            <person name="Teijaro C.N."/>
            <person name="Fluegel L."/>
            <person name="Davis C.M."/>
            <person name="Simpson J.R."/>
            <person name="Lauterbach L."/>
            <person name="Steele A.D."/>
            <person name="Gui C."/>
            <person name="Meng S."/>
            <person name="Li G."/>
            <person name="Viehrig K."/>
            <person name="Ye F."/>
            <person name="Su P."/>
            <person name="Kiefer A.F."/>
            <person name="Nichols A."/>
            <person name="Cepeda A.J."/>
            <person name="Yan W."/>
            <person name="Fan B."/>
            <person name="Jiang Y."/>
            <person name="Adhikari A."/>
            <person name="Zheng C.-J."/>
            <person name="Schuster L."/>
            <person name="Cowan T.M."/>
            <person name="Smanski M.J."/>
            <person name="Chevrette M.G."/>
            <person name="De Carvalho L.P.S."/>
            <person name="Shen B."/>
        </authorList>
    </citation>
    <scope>NUCLEOTIDE SEQUENCE [LARGE SCALE GENOMIC DNA]</scope>
    <source>
        <strain evidence="9 10">NPDC046851</strain>
    </source>
</reference>
<evidence type="ECO:0000313" key="10">
    <source>
        <dbReference type="Proteomes" id="UP001551189"/>
    </source>
</evidence>
<dbReference type="RefSeq" id="WP_359701363.1">
    <property type="nucleotide sequence ID" value="NZ_JBEYXT010000259.1"/>
</dbReference>
<feature type="region of interest" description="Disordered" evidence="7">
    <location>
        <begin position="259"/>
        <end position="287"/>
    </location>
</feature>
<keyword evidence="4" id="KW-0808">Transferase</keyword>
<name>A0ABV3BB09_9ACTN</name>
<accession>A0ABV3BB09</accession>
<dbReference type="EMBL" id="JBEYXT010000259">
    <property type="protein sequence ID" value="MEU6806011.1"/>
    <property type="molecule type" value="Genomic_DNA"/>
</dbReference>
<dbReference type="Gene3D" id="3.30.565.10">
    <property type="entry name" value="Histidine kinase-like ATPase, C-terminal domain"/>
    <property type="match status" value="1"/>
</dbReference>
<keyword evidence="10" id="KW-1185">Reference proteome</keyword>
<evidence type="ECO:0000256" key="2">
    <source>
        <dbReference type="ARBA" id="ARBA00012438"/>
    </source>
</evidence>
<keyword evidence="6" id="KW-0902">Two-component regulatory system</keyword>
<dbReference type="InterPro" id="IPR003594">
    <property type="entry name" value="HATPase_dom"/>
</dbReference>
<comment type="catalytic activity">
    <reaction evidence="1">
        <text>ATP + protein L-histidine = ADP + protein N-phospho-L-histidine.</text>
        <dbReference type="EC" id="2.7.13.3"/>
    </reaction>
</comment>
<protein>
    <recommendedName>
        <fullName evidence="2">histidine kinase</fullName>
        <ecNumber evidence="2">2.7.13.3</ecNumber>
    </recommendedName>
</protein>
<feature type="region of interest" description="Disordered" evidence="7">
    <location>
        <begin position="314"/>
        <end position="561"/>
    </location>
</feature>
<evidence type="ECO:0000256" key="3">
    <source>
        <dbReference type="ARBA" id="ARBA00022553"/>
    </source>
</evidence>
<evidence type="ECO:0000256" key="4">
    <source>
        <dbReference type="ARBA" id="ARBA00022679"/>
    </source>
</evidence>
<feature type="compositionally biased region" description="Low complexity" evidence="7">
    <location>
        <begin position="345"/>
        <end position="364"/>
    </location>
</feature>
<dbReference type="CDD" id="cd16936">
    <property type="entry name" value="HATPase_RsbW-like"/>
    <property type="match status" value="1"/>
</dbReference>
<evidence type="ECO:0000256" key="1">
    <source>
        <dbReference type="ARBA" id="ARBA00000085"/>
    </source>
</evidence>
<dbReference type="PANTHER" id="PTHR44936:SF9">
    <property type="entry name" value="SENSOR PROTEIN CREC"/>
    <property type="match status" value="1"/>
</dbReference>
<evidence type="ECO:0000259" key="8">
    <source>
        <dbReference type="SMART" id="SM00387"/>
    </source>
</evidence>